<feature type="domain" description="EAL" evidence="3">
    <location>
        <begin position="311"/>
        <end position="567"/>
    </location>
</feature>
<comment type="caution">
    <text evidence="5">The sequence shown here is derived from an EMBL/GenBank/DDBJ whole genome shotgun (WGS) entry which is preliminary data.</text>
</comment>
<name>A0A084ILI3_SALHC</name>
<dbReference type="PROSITE" id="PS50883">
    <property type="entry name" value="EAL"/>
    <property type="match status" value="1"/>
</dbReference>
<dbReference type="CDD" id="cd01948">
    <property type="entry name" value="EAL"/>
    <property type="match status" value="1"/>
</dbReference>
<reference evidence="5 6" key="1">
    <citation type="submission" date="2013-03" db="EMBL/GenBank/DDBJ databases">
        <title>Salinisphaera hydrothermalis C41B8 Genome Sequencing.</title>
        <authorList>
            <person name="Li C."/>
            <person name="Lai Q."/>
            <person name="Shao Z."/>
        </authorList>
    </citation>
    <scope>NUCLEOTIDE SEQUENCE [LARGE SCALE GENOMIC DNA]</scope>
    <source>
        <strain evidence="5 6">C41B8</strain>
    </source>
</reference>
<gene>
    <name evidence="5" type="ORF">C41B8_09321</name>
</gene>
<dbReference type="RefSeq" id="WP_051883331.1">
    <property type="nucleotide sequence ID" value="NZ_APNK01000011.1"/>
</dbReference>
<dbReference type="EMBL" id="APNK01000011">
    <property type="protein sequence ID" value="KEZ77567.1"/>
    <property type="molecule type" value="Genomic_DNA"/>
</dbReference>
<dbReference type="CDD" id="cd00156">
    <property type="entry name" value="REC"/>
    <property type="match status" value="1"/>
</dbReference>
<dbReference type="Gene3D" id="3.30.70.270">
    <property type="match status" value="1"/>
</dbReference>
<organism evidence="5 6">
    <name type="scientific">Salinisphaera hydrothermalis (strain C41B8)</name>
    <dbReference type="NCBI Taxonomy" id="1304275"/>
    <lineage>
        <taxon>Bacteria</taxon>
        <taxon>Pseudomonadati</taxon>
        <taxon>Pseudomonadota</taxon>
        <taxon>Gammaproteobacteria</taxon>
        <taxon>Salinisphaerales</taxon>
        <taxon>Salinisphaeraceae</taxon>
        <taxon>Salinisphaera</taxon>
    </lineage>
</organism>
<dbReference type="InterPro" id="IPR029787">
    <property type="entry name" value="Nucleotide_cyclase"/>
</dbReference>
<dbReference type="PANTHER" id="PTHR44757">
    <property type="entry name" value="DIGUANYLATE CYCLASE DGCP"/>
    <property type="match status" value="1"/>
</dbReference>
<dbReference type="eggNOG" id="COG5001">
    <property type="taxonomic scope" value="Bacteria"/>
</dbReference>
<dbReference type="InterPro" id="IPR043128">
    <property type="entry name" value="Rev_trsase/Diguanyl_cyclase"/>
</dbReference>
<dbReference type="SUPFAM" id="SSF52172">
    <property type="entry name" value="CheY-like"/>
    <property type="match status" value="1"/>
</dbReference>
<dbReference type="PROSITE" id="PS50887">
    <property type="entry name" value="GGDEF"/>
    <property type="match status" value="1"/>
</dbReference>
<feature type="modified residue" description="4-aspartylphosphate" evidence="1">
    <location>
        <position position="61"/>
    </location>
</feature>
<evidence type="ECO:0000259" key="4">
    <source>
        <dbReference type="PROSITE" id="PS50887"/>
    </source>
</evidence>
<protein>
    <submittedName>
        <fullName evidence="5">PAS domain S-box/diguanylate cyclase (GGDEF) domain-containing protein</fullName>
    </submittedName>
</protein>
<dbReference type="SMART" id="SM00052">
    <property type="entry name" value="EAL"/>
    <property type="match status" value="1"/>
</dbReference>
<dbReference type="AlphaFoldDB" id="A0A084ILI3"/>
<dbReference type="GO" id="GO:0000160">
    <property type="term" value="P:phosphorelay signal transduction system"/>
    <property type="evidence" value="ECO:0007669"/>
    <property type="project" value="InterPro"/>
</dbReference>
<evidence type="ECO:0000313" key="5">
    <source>
        <dbReference type="EMBL" id="KEZ77567.1"/>
    </source>
</evidence>
<feature type="domain" description="GGDEF" evidence="4">
    <location>
        <begin position="170"/>
        <end position="302"/>
    </location>
</feature>
<dbReference type="InterPro" id="IPR035919">
    <property type="entry name" value="EAL_sf"/>
</dbReference>
<dbReference type="STRING" id="1304275.C41B8_09321"/>
<dbReference type="Gene3D" id="3.20.20.450">
    <property type="entry name" value="EAL domain"/>
    <property type="match status" value="1"/>
</dbReference>
<keyword evidence="1" id="KW-0597">Phosphoprotein</keyword>
<dbReference type="Proteomes" id="UP000028302">
    <property type="component" value="Unassembled WGS sequence"/>
</dbReference>
<dbReference type="NCBIfam" id="TIGR00254">
    <property type="entry name" value="GGDEF"/>
    <property type="match status" value="1"/>
</dbReference>
<dbReference type="PANTHER" id="PTHR44757:SF2">
    <property type="entry name" value="BIOFILM ARCHITECTURE MAINTENANCE PROTEIN MBAA"/>
    <property type="match status" value="1"/>
</dbReference>
<dbReference type="SUPFAM" id="SSF141868">
    <property type="entry name" value="EAL domain-like"/>
    <property type="match status" value="1"/>
</dbReference>
<dbReference type="Pfam" id="PF00072">
    <property type="entry name" value="Response_reg"/>
    <property type="match status" value="1"/>
</dbReference>
<dbReference type="Pfam" id="PF00563">
    <property type="entry name" value="EAL"/>
    <property type="match status" value="1"/>
</dbReference>
<dbReference type="SMART" id="SM00448">
    <property type="entry name" value="REC"/>
    <property type="match status" value="1"/>
</dbReference>
<evidence type="ECO:0000259" key="2">
    <source>
        <dbReference type="PROSITE" id="PS50110"/>
    </source>
</evidence>
<dbReference type="InterPro" id="IPR011006">
    <property type="entry name" value="CheY-like_superfamily"/>
</dbReference>
<accession>A0A084ILI3</accession>
<evidence type="ECO:0000313" key="6">
    <source>
        <dbReference type="Proteomes" id="UP000028302"/>
    </source>
</evidence>
<dbReference type="InterPro" id="IPR001633">
    <property type="entry name" value="EAL_dom"/>
</dbReference>
<sequence length="571" mass="62602">MNQGKGPVRVLVVEDSDEDRERLASLLAAVSGVDYTVTFATDHAQAEYELSRAAHDICLLDYQLGTRTGLEVLRSAAARRFAGPVVVLTGNASYEIDLAVMKAGAVDFLAKESLTPILLERVIRYAVQQYADQAQFTYLAEHDQITGLFNRRVVQERIAEKFAEPLGQRDPFVVIYFDLDGFKSINDSLGHSVGDKALALAAERLQTCCGLDVLLGRMGGDEFVAVADTAEVAHIDSMLGAVLDRFRQPLIVGEHELSVTISIGAARYPEDGADGMALLSHADAAMYAAKRAGRDRFQWYEQTREKTENEPIELANELRVALERDELYLVYQPQFELDTGRIVGLEALSRWHHPRLGPISPTRFVALAESQGFINELSDWVLTSACRQYLAWRDYGLIDADTVLAVNVSAHLVSSAGLLASVRRLLDERGMPPACLELEFSEAAVILDDRVFDDLLAALKNLGVRVVIDDVGRGRSTLQSLTRRPVDVLKIDQNCLRGVVDNPNDQAMARAIIALGASLGMRVVAEGVENDGQRRFLADNHCGFAQGFYYAPGLATPDVTELLAGATAPMH</sequence>
<dbReference type="InterPro" id="IPR052155">
    <property type="entry name" value="Biofilm_reg_signaling"/>
</dbReference>
<keyword evidence="6" id="KW-1185">Reference proteome</keyword>
<dbReference type="SMART" id="SM00267">
    <property type="entry name" value="GGDEF"/>
    <property type="match status" value="1"/>
</dbReference>
<dbReference type="CDD" id="cd01949">
    <property type="entry name" value="GGDEF"/>
    <property type="match status" value="1"/>
</dbReference>
<dbReference type="OrthoDB" id="9816034at2"/>
<evidence type="ECO:0000256" key="1">
    <source>
        <dbReference type="PROSITE-ProRule" id="PRU00169"/>
    </source>
</evidence>
<proteinExistence type="predicted"/>
<dbReference type="Gene3D" id="3.40.50.2300">
    <property type="match status" value="1"/>
</dbReference>
<feature type="domain" description="Response regulatory" evidence="2">
    <location>
        <begin position="9"/>
        <end position="126"/>
    </location>
</feature>
<dbReference type="InterPro" id="IPR001789">
    <property type="entry name" value="Sig_transdc_resp-reg_receiver"/>
</dbReference>
<dbReference type="SUPFAM" id="SSF55073">
    <property type="entry name" value="Nucleotide cyclase"/>
    <property type="match status" value="1"/>
</dbReference>
<evidence type="ECO:0000259" key="3">
    <source>
        <dbReference type="PROSITE" id="PS50883"/>
    </source>
</evidence>
<dbReference type="Pfam" id="PF00990">
    <property type="entry name" value="GGDEF"/>
    <property type="match status" value="1"/>
</dbReference>
<dbReference type="InterPro" id="IPR000160">
    <property type="entry name" value="GGDEF_dom"/>
</dbReference>
<dbReference type="PROSITE" id="PS50110">
    <property type="entry name" value="RESPONSE_REGULATORY"/>
    <property type="match status" value="1"/>
</dbReference>